<dbReference type="InterPro" id="IPR032367">
    <property type="entry name" value="Quaking_NLS"/>
</dbReference>
<dbReference type="Proteomes" id="UP000316859">
    <property type="component" value="Unassembled WGS sequence"/>
</dbReference>
<reference evidence="2 3" key="1">
    <citation type="submission" date="2019-07" db="EMBL/GenBank/DDBJ databases">
        <title>Draft genome of C. aurimucosum strain 2299.</title>
        <authorList>
            <person name="Pacheco L.G.C."/>
            <person name="Aguiar E.R.G.R."/>
            <person name="Santos C.S."/>
            <person name="Rocha D.J.P.G."/>
            <person name="Sant'Anna L.O."/>
            <person name="Mattos-Guaraldi A.L."/>
            <person name="Santos L.S."/>
        </authorList>
    </citation>
    <scope>NUCLEOTIDE SEQUENCE [LARGE SCALE GENOMIC DNA]</scope>
    <source>
        <strain evidence="2 3">2299</strain>
    </source>
</reference>
<evidence type="ECO:0000259" key="1">
    <source>
        <dbReference type="Pfam" id="PF16551"/>
    </source>
</evidence>
<organism evidence="2 3">
    <name type="scientific">Corynebacterium guaraldiae</name>
    <dbReference type="NCBI Taxonomy" id="3051103"/>
    <lineage>
        <taxon>Bacteria</taxon>
        <taxon>Bacillati</taxon>
        <taxon>Actinomycetota</taxon>
        <taxon>Actinomycetes</taxon>
        <taxon>Mycobacteriales</taxon>
        <taxon>Corynebacteriaceae</taxon>
        <taxon>Corynebacterium</taxon>
    </lineage>
</organism>
<comment type="caution">
    <text evidence="2">The sequence shown here is derived from an EMBL/GenBank/DDBJ whole genome shotgun (WGS) entry which is preliminary data.</text>
</comment>
<evidence type="ECO:0000313" key="2">
    <source>
        <dbReference type="EMBL" id="TRX48785.1"/>
    </source>
</evidence>
<keyword evidence="3" id="KW-1185">Reference proteome</keyword>
<evidence type="ECO:0000313" key="3">
    <source>
        <dbReference type="Proteomes" id="UP000316859"/>
    </source>
</evidence>
<gene>
    <name evidence="2" type="ORF">FNY88_07425</name>
</gene>
<protein>
    <recommendedName>
        <fullName evidence="1">Protein quaking putative nuclear localisation signal domain-containing protein</fullName>
    </recommendedName>
</protein>
<dbReference type="Pfam" id="PF16551">
    <property type="entry name" value="Quaking_NLS"/>
    <property type="match status" value="1"/>
</dbReference>
<feature type="domain" description="Protein quaking putative nuclear localisation signal" evidence="1">
    <location>
        <begin position="2"/>
        <end position="15"/>
    </location>
</feature>
<dbReference type="EMBL" id="VKDI01000014">
    <property type="protein sequence ID" value="TRX48785.1"/>
    <property type="molecule type" value="Genomic_DNA"/>
</dbReference>
<accession>A0ABY3CTH6</accession>
<proteinExistence type="predicted"/>
<name>A0ABY3CTH6_9CORY</name>
<sequence length="19" mass="2443">MTKVRRHDLRTFPLQYQPR</sequence>